<name>A0A344TNU9_9BACT</name>
<dbReference type="InterPro" id="IPR013783">
    <property type="entry name" value="Ig-like_fold"/>
</dbReference>
<dbReference type="Pfam" id="PF01364">
    <property type="entry name" value="Peptidase_C25"/>
    <property type="match status" value="1"/>
</dbReference>
<gene>
    <name evidence="4" type="ORF">DR864_22525</name>
</gene>
<dbReference type="InterPro" id="IPR029030">
    <property type="entry name" value="Caspase-like_dom_sf"/>
</dbReference>
<dbReference type="SUPFAM" id="SSF52129">
    <property type="entry name" value="Caspase-like"/>
    <property type="match status" value="1"/>
</dbReference>
<evidence type="ECO:0000256" key="1">
    <source>
        <dbReference type="ARBA" id="ARBA00022729"/>
    </source>
</evidence>
<keyword evidence="1 2" id="KW-0732">Signal</keyword>
<dbReference type="Gene3D" id="3.40.50.1460">
    <property type="match status" value="1"/>
</dbReference>
<dbReference type="CDD" id="cd02258">
    <property type="entry name" value="Peptidase_C25_N"/>
    <property type="match status" value="1"/>
</dbReference>
<evidence type="ECO:0000313" key="4">
    <source>
        <dbReference type="EMBL" id="AXE20320.1"/>
    </source>
</evidence>
<keyword evidence="5" id="KW-1185">Reference proteome</keyword>
<sequence length="1645" mass="182995">MRVRLAAVISVFFFTHFVLSTHAQTTYGNEWINYQQTYFKIPIAQKGIYKISTAELRQAGFPVTTTNPTALQLFFRGEEQAILVQGEADGKWDEADYLEFYGEGNDGTQDSLLYIPHSAQPHKIYNLYTDTTAYFITWRLDGQPGKRMASYQEQNTSNLTPEAFHREDLLISNIASYNYVGMSEGLMYPLGTSQGAQHSYYDFGEGWSGPELYKNAVVSKRIQLENPVRTSFKPQLELHLMGRDHRLHFVEIKVGSSPVANRLVDTVRFNHQNALLVQREIAFSDVSLDSNRISISTTSRGTFPEQADDVYSITYYRLRYPQRFDLQNKTQKYFYLNPSTVGKSYLEIPNTANDVRLFDITDKKNIARIGTTLENATLKAVVRGTNTAKTLFATRTSLSVPSIQRVGFRNIDATKANYLIVTHRNLASAAKQFGGYRASTAGGRYDTLTVETDFLVNQFNYGEFSPLAIRRFVQFMADKGNPRFLFIVGRTEQVDFNRIKPTRSQVDMVPTFGWPGSDNLFSHGLKGQPQLLAAIPTGRLWTDSPQTVLNYLEKVREHEATPMNALWRKNVLHLSGGTSLFEQGQFLQIMNGFKQKAQRQYLGARVTTITKKTDEAVEYVGIANEVNEGAGIITLFGHSSLSVTDINIGHVSDDVLGFRNKGRYPLVYANGCVLGNFTFGSTTFPIDWVGTKDRGAILFLAHSNYAFVHSLRDFASTFYETLLGDSTNLSRPFGEVQQQIMRKTLAKLPNDPIYQADAQQMSLQGDPAIVLFPTTQPDYAVISQGISVKGKNGSAIGPLSDSLEIRVVVSNLGLYRNEKLPVRLTRTARDGAVQVFEATFPSVAYQDTLLFRIPTDRNQNGLNRFEVTVDPANTLVEMNKPNNTAAVEIALPVAGAYPLMPAEYAIVSSTENGIPTTQLLAQHIDNASRNYIIELDTTARFDSPFKRSQNITATVLPSWKVALLSRDSLTYFWRIRYADRPAGTDNLWSESSFTYIQNAGEGWTQRQAAQFTKATPLNINLSLTTQPTWNYTPIEVPVKAVVAGSSVGGFNQGHQVNQLSISDILFVAQSNCSTFQGANAEANIVVTALHRDNLQAYSVMPSRNCGNPPYVMNTLRQPEIINNQLFSKWIDSVPNGDWVVLMAVGAVRFDQWPTSEIAKLKALGVNETILRSPNLLILQKGANKPALELATDPNDIAPSLRTLTLDLFTLKSTKSTGQIASSLIGPASSWASLTNQQSILTTQQSTLTVLGVDLNGKETPLLVNQSANKSLDLKTIDARRYPFLRLQLRLTNPDVNLTTPAQLRNWLVTYTPVAEGSATSNLSGVIERQEGEILTVNVAFKNVSNVAFQDSVVVQQTIFSPSVSPQITERKLAKLAPNQETSFTVSLPTLGRGGDNRLLVNFNPRRQPEQSYTNNVVNLPYTVITDRLAPVLDVAFDDQRIKDGEVVSANPVIVVQLKDENRFLFKRDTVGIDLFLQRPGQNTFQRISFTNPSLKFTPASNQNVVRIEYHPGSLPDGLYTLQVQGADATNNRTGLYQITFRVINEQRIVSVEANPNPFQDFLRFSFTISGKEAPTEATIVVADISGRIVKEVSLTPRVGANEWIWNTTAGLAIGTYLYRVTVKKDGQELTLGEGVKTTGKLVLVR</sequence>
<dbReference type="Proteomes" id="UP000251993">
    <property type="component" value="Chromosome"/>
</dbReference>
<dbReference type="Gene3D" id="3.40.50.10390">
    <property type="entry name" value="Gingipain r, domain 1"/>
    <property type="match status" value="1"/>
</dbReference>
<evidence type="ECO:0000256" key="2">
    <source>
        <dbReference type="SAM" id="SignalP"/>
    </source>
</evidence>
<dbReference type="EMBL" id="CP030850">
    <property type="protein sequence ID" value="AXE20320.1"/>
    <property type="molecule type" value="Genomic_DNA"/>
</dbReference>
<feature type="domain" description="Gingipain" evidence="3">
    <location>
        <begin position="418"/>
        <end position="771"/>
    </location>
</feature>
<evidence type="ECO:0000259" key="3">
    <source>
        <dbReference type="Pfam" id="PF01364"/>
    </source>
</evidence>
<dbReference type="InterPro" id="IPR029031">
    <property type="entry name" value="Gingipain_N_sf"/>
</dbReference>
<protein>
    <recommendedName>
        <fullName evidence="3">Gingipain domain-containing protein</fullName>
    </recommendedName>
</protein>
<dbReference type="Gene3D" id="2.60.40.10">
    <property type="entry name" value="Immunoglobulins"/>
    <property type="match status" value="1"/>
</dbReference>
<feature type="chain" id="PRO_5016699957" description="Gingipain domain-containing protein" evidence="2">
    <location>
        <begin position="24"/>
        <end position="1645"/>
    </location>
</feature>
<proteinExistence type="predicted"/>
<evidence type="ECO:0000313" key="5">
    <source>
        <dbReference type="Proteomes" id="UP000251993"/>
    </source>
</evidence>
<reference evidence="4 5" key="1">
    <citation type="submission" date="2018-07" db="EMBL/GenBank/DDBJ databases">
        <title>Genome sequencing of Runella.</title>
        <authorList>
            <person name="Baek M.-G."/>
            <person name="Yi H."/>
        </authorList>
    </citation>
    <scope>NUCLEOTIDE SEQUENCE [LARGE SCALE GENOMIC DNA]</scope>
    <source>
        <strain evidence="4 5">HYN0085</strain>
    </source>
</reference>
<dbReference type="GO" id="GO:0008234">
    <property type="term" value="F:cysteine-type peptidase activity"/>
    <property type="evidence" value="ECO:0007669"/>
    <property type="project" value="InterPro"/>
</dbReference>
<dbReference type="KEGG" id="run:DR864_22525"/>
<dbReference type="RefSeq" id="WP_114069083.1">
    <property type="nucleotide sequence ID" value="NZ_CP030850.1"/>
</dbReference>
<accession>A0A344TNU9</accession>
<dbReference type="OrthoDB" id="9757650at2"/>
<dbReference type="InterPro" id="IPR001769">
    <property type="entry name" value="Gingipain"/>
</dbReference>
<feature type="signal peptide" evidence="2">
    <location>
        <begin position="1"/>
        <end position="23"/>
    </location>
</feature>
<dbReference type="GO" id="GO:0006508">
    <property type="term" value="P:proteolysis"/>
    <property type="evidence" value="ECO:0007669"/>
    <property type="project" value="InterPro"/>
</dbReference>
<organism evidence="4 5">
    <name type="scientific">Runella rosea</name>
    <dbReference type="NCBI Taxonomy" id="2259595"/>
    <lineage>
        <taxon>Bacteria</taxon>
        <taxon>Pseudomonadati</taxon>
        <taxon>Bacteroidota</taxon>
        <taxon>Cytophagia</taxon>
        <taxon>Cytophagales</taxon>
        <taxon>Spirosomataceae</taxon>
        <taxon>Runella</taxon>
    </lineage>
</organism>